<reference evidence="1 2" key="2">
    <citation type="journal article" date="2019" name="G3 (Bethesda)">
        <title>Hybrid Assembly of the Genome of the Entomopathogenic Nematode Steinernema carpocapsae Identifies the X-Chromosome.</title>
        <authorList>
            <person name="Serra L."/>
            <person name="Macchietto M."/>
            <person name="Macias-Munoz A."/>
            <person name="McGill C.J."/>
            <person name="Rodriguez I.M."/>
            <person name="Rodriguez B."/>
            <person name="Murad R."/>
            <person name="Mortazavi A."/>
        </authorList>
    </citation>
    <scope>NUCLEOTIDE SEQUENCE [LARGE SCALE GENOMIC DNA]</scope>
    <source>
        <strain evidence="1 2">ALL</strain>
    </source>
</reference>
<dbReference type="EMBL" id="AZBU02000008">
    <property type="protein sequence ID" value="TKR67110.1"/>
    <property type="molecule type" value="Genomic_DNA"/>
</dbReference>
<dbReference type="Proteomes" id="UP000298663">
    <property type="component" value="Unassembled WGS sequence"/>
</dbReference>
<keyword evidence="2" id="KW-1185">Reference proteome</keyword>
<gene>
    <name evidence="1" type="ORF">L596_023312</name>
</gene>
<sequence>MPSSQLLIYTEHKGKDLSESQINKIILIGSLFPHFREPFYRLAFSKKLRWHIYVSYLFSLPIILRPLTTSLDAAPALFSLKAEAERFVPIRSVNHHMSWLNLISASSAFTCIDACSRQESGFRFDVDIFIEREPRRKPKLIAIKLIEERYVNV</sequence>
<evidence type="ECO:0000313" key="2">
    <source>
        <dbReference type="Proteomes" id="UP000298663"/>
    </source>
</evidence>
<accession>A0A4U5MD96</accession>
<proteinExistence type="predicted"/>
<comment type="caution">
    <text evidence="1">The sequence shown here is derived from an EMBL/GenBank/DDBJ whole genome shotgun (WGS) entry which is preliminary data.</text>
</comment>
<name>A0A4U5MD96_STECR</name>
<reference evidence="1 2" key="1">
    <citation type="journal article" date="2015" name="Genome Biol.">
        <title>Comparative genomics of Steinernema reveals deeply conserved gene regulatory networks.</title>
        <authorList>
            <person name="Dillman A.R."/>
            <person name="Macchietto M."/>
            <person name="Porter C.F."/>
            <person name="Rogers A."/>
            <person name="Williams B."/>
            <person name="Antoshechkin I."/>
            <person name="Lee M.M."/>
            <person name="Goodwin Z."/>
            <person name="Lu X."/>
            <person name="Lewis E.E."/>
            <person name="Goodrich-Blair H."/>
            <person name="Stock S.P."/>
            <person name="Adams B.J."/>
            <person name="Sternberg P.W."/>
            <person name="Mortazavi A."/>
        </authorList>
    </citation>
    <scope>NUCLEOTIDE SEQUENCE [LARGE SCALE GENOMIC DNA]</scope>
    <source>
        <strain evidence="1 2">ALL</strain>
    </source>
</reference>
<dbReference type="AlphaFoldDB" id="A0A4U5MD96"/>
<organism evidence="1 2">
    <name type="scientific">Steinernema carpocapsae</name>
    <name type="common">Entomopathogenic nematode</name>
    <dbReference type="NCBI Taxonomy" id="34508"/>
    <lineage>
        <taxon>Eukaryota</taxon>
        <taxon>Metazoa</taxon>
        <taxon>Ecdysozoa</taxon>
        <taxon>Nematoda</taxon>
        <taxon>Chromadorea</taxon>
        <taxon>Rhabditida</taxon>
        <taxon>Tylenchina</taxon>
        <taxon>Panagrolaimomorpha</taxon>
        <taxon>Strongyloidoidea</taxon>
        <taxon>Steinernematidae</taxon>
        <taxon>Steinernema</taxon>
    </lineage>
</organism>
<evidence type="ECO:0000313" key="1">
    <source>
        <dbReference type="EMBL" id="TKR67110.1"/>
    </source>
</evidence>
<protein>
    <submittedName>
        <fullName evidence="1">Uncharacterized protein</fullName>
    </submittedName>
</protein>